<organism evidence="2 3">
    <name type="scientific">Halogranum salarium B-1</name>
    <dbReference type="NCBI Taxonomy" id="1210908"/>
    <lineage>
        <taxon>Archaea</taxon>
        <taxon>Methanobacteriati</taxon>
        <taxon>Methanobacteriota</taxon>
        <taxon>Stenosarchaea group</taxon>
        <taxon>Halobacteria</taxon>
        <taxon>Halobacteriales</taxon>
        <taxon>Haloferacaceae</taxon>
    </lineage>
</organism>
<name>J3JHX4_9EURY</name>
<gene>
    <name evidence="2" type="ORF">HSB1_03970</name>
</gene>
<comment type="caution">
    <text evidence="2">The sequence shown here is derived from an EMBL/GenBank/DDBJ whole genome shotgun (WGS) entry which is preliminary data.</text>
</comment>
<evidence type="ECO:0000313" key="3">
    <source>
        <dbReference type="Proteomes" id="UP000007813"/>
    </source>
</evidence>
<dbReference type="InterPro" id="IPR035965">
    <property type="entry name" value="PAS-like_dom_sf"/>
</dbReference>
<feature type="domain" description="PAS fold-4" evidence="1">
    <location>
        <begin position="18"/>
        <end position="133"/>
    </location>
</feature>
<dbReference type="OrthoDB" id="8127at2157"/>
<reference evidence="2 3" key="1">
    <citation type="journal article" date="2012" name="J. Bacteriol.">
        <title>Draft Genome Sequence of the Extremely Halophilic Archaeon Halogranum salarium B-1T.</title>
        <authorList>
            <person name="Kim K.K."/>
            <person name="Lee K.C."/>
            <person name="Lee J.S."/>
        </authorList>
    </citation>
    <scope>NUCLEOTIDE SEQUENCE [LARGE SCALE GENOMIC DNA]</scope>
    <source>
        <strain evidence="2 3">B-1</strain>
    </source>
</reference>
<accession>J3JHX4</accession>
<dbReference type="RefSeq" id="WP_009365745.1">
    <property type="nucleotide sequence ID" value="NZ_ALJD01000002.1"/>
</dbReference>
<dbReference type="InterPro" id="IPR013656">
    <property type="entry name" value="PAS_4"/>
</dbReference>
<dbReference type="Proteomes" id="UP000007813">
    <property type="component" value="Unassembled WGS sequence"/>
</dbReference>
<dbReference type="EMBL" id="ALJD01000002">
    <property type="protein sequence ID" value="EJN61356.1"/>
    <property type="molecule type" value="Genomic_DNA"/>
</dbReference>
<dbReference type="NCBIfam" id="TIGR00229">
    <property type="entry name" value="sensory_box"/>
    <property type="match status" value="1"/>
</dbReference>
<dbReference type="PATRIC" id="fig|1210908.3.peg.381"/>
<proteinExistence type="predicted"/>
<dbReference type="SUPFAM" id="SSF55785">
    <property type="entry name" value="PYP-like sensor domain (PAS domain)"/>
    <property type="match status" value="1"/>
</dbReference>
<dbReference type="AlphaFoldDB" id="J3JHX4"/>
<evidence type="ECO:0000259" key="1">
    <source>
        <dbReference type="Pfam" id="PF08448"/>
    </source>
</evidence>
<protein>
    <recommendedName>
        <fullName evidence="1">PAS fold-4 domain-containing protein</fullName>
    </recommendedName>
</protein>
<sequence>MSAVHPGDDECRLAEAALHHFPEEVAILDIDGNVVLTNLAWRMFGEANGYRGDIEMVGENYLAVCDAASDEGSAIAAAGIRAVSDGERDRFSYEYPCHSPDEQRWFVMQVAPFDVGEERYLLVAHQNVTERKQAELTVQTRTEQLEGIATLLSEDLHDELTTALGRAVLLTRDVGTAPCLELEASLHRVNALVTDALTLLRGDDVDTSMVDLEASARAAWRKVDTLDATLSVDGSGVLSADVGLLGRLFQHLFECALVLGGADVEVAVGLNDDGLYVEFDRQLTVSKTVDGENESNRSGSNVAVAARIAEVHGWSLTRETDGRVRYEVSGIEWRE</sequence>
<dbReference type="Gene3D" id="3.30.450.20">
    <property type="entry name" value="PAS domain"/>
    <property type="match status" value="1"/>
</dbReference>
<evidence type="ECO:0000313" key="2">
    <source>
        <dbReference type="EMBL" id="EJN61356.1"/>
    </source>
</evidence>
<dbReference type="InterPro" id="IPR000014">
    <property type="entry name" value="PAS"/>
</dbReference>
<dbReference type="Pfam" id="PF08448">
    <property type="entry name" value="PAS_4"/>
    <property type="match status" value="1"/>
</dbReference>
<dbReference type="eggNOG" id="arCOG02333">
    <property type="taxonomic scope" value="Archaea"/>
</dbReference>